<evidence type="ECO:0000259" key="1">
    <source>
        <dbReference type="Pfam" id="PF21069"/>
    </source>
</evidence>
<organism evidence="2 3">
    <name type="scientific">Vibrio splendidus</name>
    <dbReference type="NCBI Taxonomy" id="29497"/>
    <lineage>
        <taxon>Bacteria</taxon>
        <taxon>Pseudomonadati</taxon>
        <taxon>Pseudomonadota</taxon>
        <taxon>Gammaproteobacteria</taxon>
        <taxon>Vibrionales</taxon>
        <taxon>Vibrionaceae</taxon>
        <taxon>Vibrio</taxon>
    </lineage>
</organism>
<dbReference type="Gene3D" id="1.10.30.50">
    <property type="match status" value="1"/>
</dbReference>
<dbReference type="RefSeq" id="WP_157939567.1">
    <property type="nucleotide sequence ID" value="NZ_MCZF01000158.1"/>
</dbReference>
<gene>
    <name evidence="2" type="ORF">BCT54_04085</name>
</gene>
<sequence>TSVNAYVESAKAFRNIPEFKLTKADFKKSLDGDYKEDKVTLSEAFEAFKNAIDAFIKAEQDGHKIRGKYLENIRQDLLNHQDYQYIRDILTTNSHKIEAFANLVGHVSNLQLRVLRRYFNDEAMQSSDTWCPEKLHKVFYRNVSAMHCKKDSIDKKNQIKLFSNRDKSIIELFETLAPKTSIPAFEDQNNRRPPRCQSLLITAEAMKNKKHLPRWTAIVPKLVEEIENHGVDIGFGLDLSSIKNEQQWAQALQRCLELSALHDPFQLRAWVGGNKEYGEFVIRAKERLARLLNGQFDAFVQFVQTFYQETNDSRSALWFSSPCNLLSVCNTKPPHKANQLNDLLSGALSCVVDDEKVELLNNLWGENPRVGKRGVKGWCKFSADCQKEYGNGLNYKMKHNRWLKDNKKKVEDKKLIELDEATNLVAKLIADRLGISAKRFSNIFNLAKLYNLLEQDPKGFSKNCRECTKENQWRSTIHQGTDYKGRDQYGAFALRLPADTTRPFDGLLARLMDKQAYKIALAKIEQLPPEPLGQTISIPIILEENRFNFTADLHSIKKNSKKSQDSAKRAEQEEGRWLEKTDRIKQASKGICPYTGTALSRSGEIDHIIPRAESRGRNKGVFNHEANLIYCSTQGNSLKDRGYYTLFDLNDNYLDKQFGHHDRKAMEETIIANCQDLLGQEIVGFDRLAPEIQRSIRHGLFVESLRSELMQFLHQSNKTRVNGTQAFLAKLVMQKIRQLYSVNSVSFDVAYIQADLASQERELLSAAHPEYAKQKVQPVASHMIDAAMVMASALKQPHTREMLQTAGLKGSDWLKKLIPDNAKVERIESKLKYEKDSISSKQLFKDGLYAEHFIPLIVIENKLGIGFNTHNVSWLIDDEASHIWWQTLFPYLNNSQEDLSQIQQTVGKGFKAFSVNKNRAFELLEKVTKHSCSESELLSADLLEALYYTTQKANLRTVIYDDTKKTYAKASDLADAKNFTIKFEPKSSYLNTKSKKVSTRSLQYPGGEHWQKISQMAFVQTNQGLKQPFDDVGFNALIQEMFPQTKLNTRSHKGVRKQWSLPRISKASGAYRARRKNADGTDVWQLFAVEGLGATGFSHVNGMINFSEDGSVPIKQIEQSNKLTTVGGRYVQHELLEPFNTWRKVDLTGLQENILKSVYLSTNSKSRFRVAVDIGYQEFNELVGPMLKDTEELDHWSKLSAELKLAKSKEWLDEFGELLGKPRSNLFVVNLGEIITLEYIVESSNKIMKQAYQNGTPVAR</sequence>
<feature type="non-terminal residue" evidence="2">
    <location>
        <position position="1"/>
    </location>
</feature>
<dbReference type="Pfam" id="PF21069">
    <property type="entry name" value="Csx12"/>
    <property type="match status" value="1"/>
</dbReference>
<dbReference type="EMBL" id="MCZF01000158">
    <property type="protein sequence ID" value="PMM50266.1"/>
    <property type="molecule type" value="Genomic_DNA"/>
</dbReference>
<dbReference type="Proteomes" id="UP000235533">
    <property type="component" value="Unassembled WGS sequence"/>
</dbReference>
<feature type="domain" description="CRISPR-associated endonuclease Cas9 alpha-helical lobe" evidence="1">
    <location>
        <begin position="15"/>
        <end position="475"/>
    </location>
</feature>
<accession>A0A2N7JQ05</accession>
<evidence type="ECO:0000313" key="3">
    <source>
        <dbReference type="Proteomes" id="UP000235533"/>
    </source>
</evidence>
<reference evidence="3" key="1">
    <citation type="submission" date="2016-07" db="EMBL/GenBank/DDBJ databases">
        <title>Nontailed viruses are major unrecognized killers of bacteria in the ocean.</title>
        <authorList>
            <person name="Kauffman K."/>
            <person name="Hussain F."/>
            <person name="Yang J."/>
            <person name="Arevalo P."/>
            <person name="Brown J."/>
            <person name="Cutler M."/>
            <person name="Kelly L."/>
            <person name="Polz M.F."/>
        </authorList>
    </citation>
    <scope>NUCLEOTIDE SEQUENCE [LARGE SCALE GENOMIC DNA]</scope>
    <source>
        <strain evidence="3">10N.261.48.B5</strain>
    </source>
</reference>
<name>A0A2N7JQ05_VIBSP</name>
<dbReference type="AlphaFoldDB" id="A0A2N7JQ05"/>
<proteinExistence type="predicted"/>
<protein>
    <recommendedName>
        <fullName evidence="1">CRISPR-associated endonuclease Cas9 alpha-helical lobe domain-containing protein</fullName>
    </recommendedName>
</protein>
<comment type="caution">
    <text evidence="2">The sequence shown here is derived from an EMBL/GenBank/DDBJ whole genome shotgun (WGS) entry which is preliminary data.</text>
</comment>
<evidence type="ECO:0000313" key="2">
    <source>
        <dbReference type="EMBL" id="PMM50266.1"/>
    </source>
</evidence>
<dbReference type="InterPro" id="IPR049465">
    <property type="entry name" value="Cas9_lobe"/>
</dbReference>